<dbReference type="AlphaFoldDB" id="A0A6J2WKA2"/>
<name>A0A6J2WKA2_CHACN</name>
<dbReference type="GO" id="GO:0070120">
    <property type="term" value="P:ciliary neurotrophic factor-mediated signaling pathway"/>
    <property type="evidence" value="ECO:0007669"/>
    <property type="project" value="InterPro"/>
</dbReference>
<dbReference type="GO" id="GO:0005127">
    <property type="term" value="F:ciliary neurotrophic factor receptor binding"/>
    <property type="evidence" value="ECO:0007669"/>
    <property type="project" value="InterPro"/>
</dbReference>
<evidence type="ECO:0000256" key="1">
    <source>
        <dbReference type="SAM" id="MobiDB-lite"/>
    </source>
</evidence>
<feature type="region of interest" description="Disordered" evidence="1">
    <location>
        <begin position="176"/>
        <end position="202"/>
    </location>
</feature>
<dbReference type="InParanoid" id="A0A6J2WKA2"/>
<dbReference type="CTD" id="1270"/>
<evidence type="ECO:0000313" key="2">
    <source>
        <dbReference type="Proteomes" id="UP000504632"/>
    </source>
</evidence>
<dbReference type="GeneID" id="115824120"/>
<dbReference type="InterPro" id="IPR009079">
    <property type="entry name" value="4_helix_cytokine-like_core"/>
</dbReference>
<reference evidence="3" key="2">
    <citation type="submission" date="2025-08" db="UniProtKB">
        <authorList>
            <consortium name="RefSeq"/>
        </authorList>
    </citation>
    <scope>IDENTIFICATION</scope>
</reference>
<dbReference type="RefSeq" id="XP_030644087.1">
    <property type="nucleotide sequence ID" value="XM_030788227.1"/>
</dbReference>
<dbReference type="Gene3D" id="1.20.1250.10">
    <property type="match status" value="1"/>
</dbReference>
<dbReference type="SUPFAM" id="SSF47266">
    <property type="entry name" value="4-helical cytokines"/>
    <property type="match status" value="1"/>
</dbReference>
<accession>A0A6J2WKA2</accession>
<evidence type="ECO:0000313" key="3">
    <source>
        <dbReference type="RefSeq" id="XP_030644087.1"/>
    </source>
</evidence>
<dbReference type="Proteomes" id="UP000504632">
    <property type="component" value="Chromosome 11"/>
</dbReference>
<feature type="compositionally biased region" description="Basic and acidic residues" evidence="1">
    <location>
        <begin position="179"/>
        <end position="188"/>
    </location>
</feature>
<protein>
    <submittedName>
        <fullName evidence="3">Ciliary neurotrophic factor</fullName>
    </submittedName>
</protein>
<dbReference type="FunCoup" id="A0A6J2WKA2">
    <property type="interactions" value="128"/>
</dbReference>
<sequence>MAGLTNGKQGSGGQAGKAAALARLLHEESLRLLELYREKESLPLQPVEGDRMVSSPPFTSQLSAADKLCFLHAALTKCVHLLDRAIGREDTEFGNDKQGEYTKLRQTVKDRLRHLLQSTERLLVEQKGSAACSTEADVKEETDGLFSGGTFNLKMWIHRVLQEVVHWSDTASQTLHSLPADRGKDQKRMSRTGRRSKRSVRK</sequence>
<dbReference type="PANTHER" id="PTHR15196:SF1">
    <property type="entry name" value="CILIARY NEUROTROPHIC FACTOR"/>
    <property type="match status" value="1"/>
</dbReference>
<dbReference type="GO" id="GO:0043524">
    <property type="term" value="P:negative regulation of neuron apoptotic process"/>
    <property type="evidence" value="ECO:0007669"/>
    <property type="project" value="InterPro"/>
</dbReference>
<proteinExistence type="predicted"/>
<organism evidence="2 3">
    <name type="scientific">Chanos chanos</name>
    <name type="common">Milkfish</name>
    <name type="synonym">Mugil chanos</name>
    <dbReference type="NCBI Taxonomy" id="29144"/>
    <lineage>
        <taxon>Eukaryota</taxon>
        <taxon>Metazoa</taxon>
        <taxon>Chordata</taxon>
        <taxon>Craniata</taxon>
        <taxon>Vertebrata</taxon>
        <taxon>Euteleostomi</taxon>
        <taxon>Actinopterygii</taxon>
        <taxon>Neopterygii</taxon>
        <taxon>Teleostei</taxon>
        <taxon>Ostariophysi</taxon>
        <taxon>Gonorynchiformes</taxon>
        <taxon>Chanidae</taxon>
        <taxon>Chanos</taxon>
    </lineage>
</organism>
<dbReference type="OrthoDB" id="8813321at2759"/>
<reference evidence="2" key="1">
    <citation type="submission" date="2024-06" db="UniProtKB">
        <authorList>
            <consortium name="RefSeq"/>
        </authorList>
    </citation>
    <scope>NUCLEOTIDE SEQUENCE [LARGE SCALE GENOMIC DNA]</scope>
</reference>
<gene>
    <name evidence="3" type="primary">cntf</name>
</gene>
<dbReference type="InterPro" id="IPR000151">
    <property type="entry name" value="Ciliary_neurotrophic_fac_CNTF"/>
</dbReference>
<dbReference type="PANTHER" id="PTHR15196">
    <property type="entry name" value="CILIARY NEUROTROPHIC FACTOR"/>
    <property type="match status" value="1"/>
</dbReference>
<keyword evidence="2" id="KW-1185">Reference proteome</keyword>
<feature type="compositionally biased region" description="Basic residues" evidence="1">
    <location>
        <begin position="189"/>
        <end position="202"/>
    </location>
</feature>